<evidence type="ECO:0000256" key="1">
    <source>
        <dbReference type="SAM" id="MobiDB-lite"/>
    </source>
</evidence>
<dbReference type="EMBL" id="JALLPB020000026">
    <property type="protein sequence ID" value="KAL3823930.1"/>
    <property type="molecule type" value="Genomic_DNA"/>
</dbReference>
<feature type="compositionally biased region" description="Basic and acidic residues" evidence="1">
    <location>
        <begin position="70"/>
        <end position="80"/>
    </location>
</feature>
<comment type="caution">
    <text evidence="2">The sequence shown here is derived from an EMBL/GenBank/DDBJ whole genome shotgun (WGS) entry which is preliminary data.</text>
</comment>
<feature type="compositionally biased region" description="Polar residues" evidence="1">
    <location>
        <begin position="27"/>
        <end position="36"/>
    </location>
</feature>
<accession>A0ABD3SHV4</accession>
<proteinExistence type="predicted"/>
<protein>
    <submittedName>
        <fullName evidence="2">Uncharacterized protein</fullName>
    </submittedName>
</protein>
<keyword evidence="3" id="KW-1185">Reference proteome</keyword>
<name>A0ABD3SHV4_9STRA</name>
<reference evidence="2 3" key="1">
    <citation type="submission" date="2024-10" db="EMBL/GenBank/DDBJ databases">
        <title>Updated reference genomes for cyclostephanoid diatoms.</title>
        <authorList>
            <person name="Roberts W.R."/>
            <person name="Alverson A.J."/>
        </authorList>
    </citation>
    <scope>NUCLEOTIDE SEQUENCE [LARGE SCALE GENOMIC DNA]</scope>
    <source>
        <strain evidence="2 3">AJA228-03</strain>
    </source>
</reference>
<dbReference type="Proteomes" id="UP001530377">
    <property type="component" value="Unassembled WGS sequence"/>
</dbReference>
<gene>
    <name evidence="2" type="ORF">ACHAXA_007901</name>
</gene>
<feature type="region of interest" description="Disordered" evidence="1">
    <location>
        <begin position="24"/>
        <end position="46"/>
    </location>
</feature>
<evidence type="ECO:0000313" key="3">
    <source>
        <dbReference type="Proteomes" id="UP001530377"/>
    </source>
</evidence>
<dbReference type="AlphaFoldDB" id="A0ABD3SHV4"/>
<organism evidence="2 3">
    <name type="scientific">Cyclostephanos tholiformis</name>
    <dbReference type="NCBI Taxonomy" id="382380"/>
    <lineage>
        <taxon>Eukaryota</taxon>
        <taxon>Sar</taxon>
        <taxon>Stramenopiles</taxon>
        <taxon>Ochrophyta</taxon>
        <taxon>Bacillariophyta</taxon>
        <taxon>Coscinodiscophyceae</taxon>
        <taxon>Thalassiosirophycidae</taxon>
        <taxon>Stephanodiscales</taxon>
        <taxon>Stephanodiscaceae</taxon>
        <taxon>Cyclostephanos</taxon>
    </lineage>
</organism>
<sequence length="431" mass="47822">MSHILCFTDLSLKTSCNLKKFSVATDADSTPSSAQTAGKGRHQSTTFFVRDEDKKSSFALERPVSLVYESSHERRDDRNAHTSKPRSAAGDDNADEEREHSNHESQLSEEGSPDARGEKFTLSAAASITSCISYENNDRLSQEIFLFGGFELITNVRTVEVHAVRSTDASTAALEAYITTCKGVPMRDLNSLSVNPLCIDGSSAEARCKEIKNVLDDNSAEPEIFYKFIFVLPGGPKPMERVRLKFARIDVSPVHGLIIVRTLKVKGRLSDSMPIKISENQSTPPVGSANFFPDIVEGKNGLSGIASMMAMMGVKSAIGTSSMDMNMNQQRHQMRQIQLQSLNPQNLQHQPNNNNQQEKKQAEIMSSIAGLGMFLRSSEDRIVSKFDMMLIGMEMRISKRLDCLDARLDAIEQNMFHKLSDDDENNQTNVI</sequence>
<evidence type="ECO:0000313" key="2">
    <source>
        <dbReference type="EMBL" id="KAL3823930.1"/>
    </source>
</evidence>
<feature type="region of interest" description="Disordered" evidence="1">
    <location>
        <begin position="69"/>
        <end position="115"/>
    </location>
</feature>